<organism evidence="2 3">
    <name type="scientific">Penicillium brevicompactum</name>
    <dbReference type="NCBI Taxonomy" id="5074"/>
    <lineage>
        <taxon>Eukaryota</taxon>
        <taxon>Fungi</taxon>
        <taxon>Dikarya</taxon>
        <taxon>Ascomycota</taxon>
        <taxon>Pezizomycotina</taxon>
        <taxon>Eurotiomycetes</taxon>
        <taxon>Eurotiomycetidae</taxon>
        <taxon>Eurotiales</taxon>
        <taxon>Aspergillaceae</taxon>
        <taxon>Penicillium</taxon>
    </lineage>
</organism>
<reference evidence="2" key="2">
    <citation type="journal article" date="2023" name="IMA Fungus">
        <title>Comparative genomic study of the Penicillium genus elucidates a diverse pangenome and 15 lateral gene transfer events.</title>
        <authorList>
            <person name="Petersen C."/>
            <person name="Sorensen T."/>
            <person name="Nielsen M.R."/>
            <person name="Sondergaard T.E."/>
            <person name="Sorensen J.L."/>
            <person name="Fitzpatrick D.A."/>
            <person name="Frisvad J.C."/>
            <person name="Nielsen K.L."/>
        </authorList>
    </citation>
    <scope>NUCLEOTIDE SEQUENCE</scope>
    <source>
        <strain evidence="2">IBT 35673</strain>
    </source>
</reference>
<accession>A0A9W9QZZ6</accession>
<evidence type="ECO:0000313" key="2">
    <source>
        <dbReference type="EMBL" id="KAJ5351156.1"/>
    </source>
</evidence>
<name>A0A9W9QZZ6_PENBR</name>
<feature type="region of interest" description="Disordered" evidence="1">
    <location>
        <begin position="185"/>
        <end position="211"/>
    </location>
</feature>
<proteinExistence type="predicted"/>
<sequence>MDLSSLEGPQMVNPRFIVQPDVPARYHRSRTPTHVLFSKPLPPRPASADPASPQQRYHTRSGWPSEELIDNDPRHAPVRTVRGLSGQIYPDCDPRNEPHLSLHTPQQYQSTSQIRRPRSSIPTNLVWLEDEKLWVVADSDIPPNDRFHEREPLHLTSPVSPLSGYHPASFHRTEYDHYRSARETLPNQLPGYSGHGFGPPHVAQSRDDRVSRWISVVERTQQDRRS</sequence>
<reference evidence="2" key="1">
    <citation type="submission" date="2022-12" db="EMBL/GenBank/DDBJ databases">
        <authorList>
            <person name="Petersen C."/>
        </authorList>
    </citation>
    <scope>NUCLEOTIDE SEQUENCE</scope>
    <source>
        <strain evidence="2">IBT 35673</strain>
    </source>
</reference>
<evidence type="ECO:0000256" key="1">
    <source>
        <dbReference type="SAM" id="MobiDB-lite"/>
    </source>
</evidence>
<feature type="compositionally biased region" description="Low complexity" evidence="1">
    <location>
        <begin position="46"/>
        <end position="56"/>
    </location>
</feature>
<gene>
    <name evidence="2" type="ORF">N7452_000130</name>
</gene>
<feature type="region of interest" description="Disordered" evidence="1">
    <location>
        <begin position="23"/>
        <end position="72"/>
    </location>
</feature>
<protein>
    <submittedName>
        <fullName evidence="2">Uncharacterized protein</fullName>
    </submittedName>
</protein>
<comment type="caution">
    <text evidence="2">The sequence shown here is derived from an EMBL/GenBank/DDBJ whole genome shotgun (WGS) entry which is preliminary data.</text>
</comment>
<dbReference type="EMBL" id="JAPZBQ010000001">
    <property type="protein sequence ID" value="KAJ5351156.1"/>
    <property type="molecule type" value="Genomic_DNA"/>
</dbReference>
<dbReference type="AlphaFoldDB" id="A0A9W9QZZ6"/>
<dbReference type="Proteomes" id="UP001147695">
    <property type="component" value="Unassembled WGS sequence"/>
</dbReference>
<evidence type="ECO:0000313" key="3">
    <source>
        <dbReference type="Proteomes" id="UP001147695"/>
    </source>
</evidence>